<dbReference type="InterPro" id="IPR000734">
    <property type="entry name" value="TAG_lipase"/>
</dbReference>
<evidence type="ECO:0000259" key="5">
    <source>
        <dbReference type="Pfam" id="PF00151"/>
    </source>
</evidence>
<dbReference type="PANTHER" id="PTHR11610">
    <property type="entry name" value="LIPASE"/>
    <property type="match status" value="1"/>
</dbReference>
<evidence type="ECO:0000256" key="1">
    <source>
        <dbReference type="ARBA" id="ARBA00004613"/>
    </source>
</evidence>
<gene>
    <name evidence="6" type="ORF">RR46_06182</name>
</gene>
<dbReference type="GO" id="GO:0016042">
    <property type="term" value="P:lipid catabolic process"/>
    <property type="evidence" value="ECO:0007669"/>
    <property type="project" value="TreeGrafter"/>
</dbReference>
<keyword evidence="3" id="KW-0964">Secreted</keyword>
<dbReference type="GO" id="GO:0017171">
    <property type="term" value="F:serine hydrolase activity"/>
    <property type="evidence" value="ECO:0007669"/>
    <property type="project" value="TreeGrafter"/>
</dbReference>
<dbReference type="PANTHER" id="PTHR11610:SF173">
    <property type="entry name" value="LIPASE DOMAIN-CONTAINING PROTEIN-RELATED"/>
    <property type="match status" value="1"/>
</dbReference>
<dbReference type="InterPro" id="IPR033906">
    <property type="entry name" value="Lipase_N"/>
</dbReference>
<evidence type="ECO:0000256" key="3">
    <source>
        <dbReference type="ARBA" id="ARBA00022525"/>
    </source>
</evidence>
<dbReference type="SUPFAM" id="SSF53474">
    <property type="entry name" value="alpha/beta-Hydrolases"/>
    <property type="match status" value="1"/>
</dbReference>
<keyword evidence="7" id="KW-1185">Reference proteome</keyword>
<name>A0A194QC74_PAPXU</name>
<dbReference type="PRINTS" id="PR00821">
    <property type="entry name" value="TAGLIPASE"/>
</dbReference>
<evidence type="ECO:0000256" key="4">
    <source>
        <dbReference type="RuleBase" id="RU004262"/>
    </source>
</evidence>
<evidence type="ECO:0000313" key="6">
    <source>
        <dbReference type="EMBL" id="KPJ03024.1"/>
    </source>
</evidence>
<comment type="similarity">
    <text evidence="2 4">Belongs to the AB hydrolase superfamily. Lipase family.</text>
</comment>
<dbReference type="EMBL" id="KQ459193">
    <property type="protein sequence ID" value="KPJ03024.1"/>
    <property type="molecule type" value="Genomic_DNA"/>
</dbReference>
<proteinExistence type="inferred from homology"/>
<dbReference type="Proteomes" id="UP000053268">
    <property type="component" value="Unassembled WGS sequence"/>
</dbReference>
<dbReference type="GO" id="GO:0016298">
    <property type="term" value="F:lipase activity"/>
    <property type="evidence" value="ECO:0007669"/>
    <property type="project" value="InterPro"/>
</dbReference>
<dbReference type="AlphaFoldDB" id="A0A194QC74"/>
<dbReference type="Gene3D" id="3.40.50.1820">
    <property type="entry name" value="alpha/beta hydrolase"/>
    <property type="match status" value="1"/>
</dbReference>
<protein>
    <submittedName>
        <fullName evidence="6">Pancreatic triacylglycerol lipase</fullName>
    </submittedName>
</protein>
<comment type="subcellular location">
    <subcellularLocation>
        <location evidence="1">Secreted</location>
    </subcellularLocation>
</comment>
<organism evidence="6 7">
    <name type="scientific">Papilio xuthus</name>
    <name type="common">Asian swallowtail butterfly</name>
    <dbReference type="NCBI Taxonomy" id="66420"/>
    <lineage>
        <taxon>Eukaryota</taxon>
        <taxon>Metazoa</taxon>
        <taxon>Ecdysozoa</taxon>
        <taxon>Arthropoda</taxon>
        <taxon>Hexapoda</taxon>
        <taxon>Insecta</taxon>
        <taxon>Pterygota</taxon>
        <taxon>Neoptera</taxon>
        <taxon>Endopterygota</taxon>
        <taxon>Lepidoptera</taxon>
        <taxon>Glossata</taxon>
        <taxon>Ditrysia</taxon>
        <taxon>Papilionoidea</taxon>
        <taxon>Papilionidae</taxon>
        <taxon>Papilioninae</taxon>
        <taxon>Papilio</taxon>
    </lineage>
</organism>
<dbReference type="CDD" id="cd00707">
    <property type="entry name" value="Pancreat_lipase_like"/>
    <property type="match status" value="1"/>
</dbReference>
<reference evidence="6 7" key="1">
    <citation type="journal article" date="2015" name="Nat. Commun.">
        <title>Outbred genome sequencing and CRISPR/Cas9 gene editing in butterflies.</title>
        <authorList>
            <person name="Li X."/>
            <person name="Fan D."/>
            <person name="Zhang W."/>
            <person name="Liu G."/>
            <person name="Zhang L."/>
            <person name="Zhao L."/>
            <person name="Fang X."/>
            <person name="Chen L."/>
            <person name="Dong Y."/>
            <person name="Chen Y."/>
            <person name="Ding Y."/>
            <person name="Zhao R."/>
            <person name="Feng M."/>
            <person name="Zhu Y."/>
            <person name="Feng Y."/>
            <person name="Jiang X."/>
            <person name="Zhu D."/>
            <person name="Xiang H."/>
            <person name="Feng X."/>
            <person name="Li S."/>
            <person name="Wang J."/>
            <person name="Zhang G."/>
            <person name="Kronforst M.R."/>
            <person name="Wang W."/>
        </authorList>
    </citation>
    <scope>NUCLEOTIDE SEQUENCE [LARGE SCALE GENOMIC DNA]</scope>
    <source>
        <strain evidence="6">Ya'a_city_454_Px</strain>
        <tissue evidence="6">Whole body</tissue>
    </source>
</reference>
<evidence type="ECO:0000256" key="2">
    <source>
        <dbReference type="ARBA" id="ARBA00010701"/>
    </source>
</evidence>
<dbReference type="GO" id="GO:0005615">
    <property type="term" value="C:extracellular space"/>
    <property type="evidence" value="ECO:0007669"/>
    <property type="project" value="TreeGrafter"/>
</dbReference>
<evidence type="ECO:0000313" key="7">
    <source>
        <dbReference type="Proteomes" id="UP000053268"/>
    </source>
</evidence>
<dbReference type="InterPro" id="IPR013818">
    <property type="entry name" value="Lipase"/>
</dbReference>
<dbReference type="Pfam" id="PF00151">
    <property type="entry name" value="Lipase"/>
    <property type="match status" value="1"/>
</dbReference>
<sequence length="486" mass="52552">MNYLVGMVVGYLSLLKASGQQQGSLLDNLGEGIQQQIRPIKQPIDESIAYVGSAGCAHVKKLLGVAYEQLEGVREPDLNSLSLFFKTRASSKVYNISVAAEAITRARAFNPQKNLIIFVHGFIDDPTKDSFKNISEAFLRSGETSVLALDGSPLIRWLYLRATTYVRFMGRKLGEVLAAMVKGGTDPASIHLIGHSLGSHISGFAGKTLLKLTGRRPGRISALDPAGPCFTHVDVDLRVKDSDADYVDCVHSDSGVYGMKEPIGHADYFPNGGNSQPGCLLQTCSHSRSWLYFAESLLERTAFAAKRCPSWEHFKRDQCDDEVSYMGIDSKPGTKGKFFLQTGFLFPYGRGGEGLTYREPPNLIQAVAGSILKDEDQETLHSAAAVLKDQDTSKLLQAVAGSIDQDPKELLQSVANTVKDQDPTKILESVAGSVKDQLPSNVLKSVAGSVKDQDPSKLLHSIAGGVLEDPNPSKLLKTFTGSVFGG</sequence>
<feature type="domain" description="Lipase" evidence="5">
    <location>
        <begin position="78"/>
        <end position="343"/>
    </location>
</feature>
<dbReference type="STRING" id="66420.A0A194QC74"/>
<accession>A0A194QC74</accession>
<dbReference type="InterPro" id="IPR029058">
    <property type="entry name" value="AB_hydrolase_fold"/>
</dbReference>